<evidence type="ECO:0000256" key="4">
    <source>
        <dbReference type="ARBA" id="ARBA00023136"/>
    </source>
</evidence>
<proteinExistence type="predicted"/>
<feature type="chain" id="PRO_5045075426" evidence="6">
    <location>
        <begin position="18"/>
        <end position="870"/>
    </location>
</feature>
<evidence type="ECO:0000313" key="9">
    <source>
        <dbReference type="RefSeq" id="XP_065655011.1"/>
    </source>
</evidence>
<accession>A0ABM4C0F8</accession>
<evidence type="ECO:0000256" key="1">
    <source>
        <dbReference type="ARBA" id="ARBA00004141"/>
    </source>
</evidence>
<feature type="transmembrane region" description="Helical" evidence="5">
    <location>
        <begin position="574"/>
        <end position="596"/>
    </location>
</feature>
<feature type="domain" description="G-protein coupled receptors family 2 profile 2" evidence="7">
    <location>
        <begin position="572"/>
        <end position="830"/>
    </location>
</feature>
<feature type="transmembrane region" description="Helical" evidence="5">
    <location>
        <begin position="608"/>
        <end position="629"/>
    </location>
</feature>
<dbReference type="InterPro" id="IPR017981">
    <property type="entry name" value="GPCR_2-like_7TM"/>
</dbReference>
<keyword evidence="2 5" id="KW-0812">Transmembrane</keyword>
<name>A0ABM4C0F8_HYDVU</name>
<feature type="signal peptide" evidence="6">
    <location>
        <begin position="1"/>
        <end position="17"/>
    </location>
</feature>
<evidence type="ECO:0000256" key="5">
    <source>
        <dbReference type="SAM" id="Phobius"/>
    </source>
</evidence>
<feature type="transmembrane region" description="Helical" evidence="5">
    <location>
        <begin position="769"/>
        <end position="789"/>
    </location>
</feature>
<evidence type="ECO:0000256" key="6">
    <source>
        <dbReference type="SAM" id="SignalP"/>
    </source>
</evidence>
<keyword evidence="6" id="KW-0732">Signal</keyword>
<evidence type="ECO:0000259" key="7">
    <source>
        <dbReference type="PROSITE" id="PS50261"/>
    </source>
</evidence>
<reference evidence="9" key="1">
    <citation type="submission" date="2025-08" db="UniProtKB">
        <authorList>
            <consortium name="RefSeq"/>
        </authorList>
    </citation>
    <scope>IDENTIFICATION</scope>
</reference>
<dbReference type="RefSeq" id="XP_065655011.1">
    <property type="nucleotide sequence ID" value="XM_065798939.1"/>
</dbReference>
<dbReference type="Pfam" id="PF00002">
    <property type="entry name" value="7tm_2"/>
    <property type="match status" value="1"/>
</dbReference>
<keyword evidence="3 5" id="KW-1133">Transmembrane helix</keyword>
<evidence type="ECO:0000313" key="8">
    <source>
        <dbReference type="Proteomes" id="UP001652625"/>
    </source>
</evidence>
<gene>
    <name evidence="9" type="primary">LOC105846311</name>
</gene>
<feature type="transmembrane region" description="Helical" evidence="5">
    <location>
        <begin position="723"/>
        <end position="748"/>
    </location>
</feature>
<sequence>MFLSVFFYLSIIHYFFAEELLFPLNQHMEGVNVTNTAQFLCHQDSSLKLCNCHNDCFTSKTCCIDKLWNTSNPLPLDLYLETLVKTSNLHKDMTCEQVIPVATYSGHVSEKILMVHYCHDGAESDAIDICLNNSDKQYAENVPVIGLDNIIYRNAGCARCNFAQFFALNLLFECQLEANKEITFAKAFKMDDFDDNEDDFLNKYTNCNISLLRNTKLNKHIFSCFSQDGCQKDNKYYDLCNAYSGVYLNYKNYDCFRCSLEEIIKPFINIQLFNSNETKTVGSSFISQTVSIVENNNLASTCKPGLSYNYFTTKCEKIICCYGYTVVGSECLDLQKKLQVKKVESASFETCLTSEQLGLFVIIDNFTSLDTNFFSGEISATCSVVKHDNLTNLTLLQCNTSGTDSSANFIKHMERFTTIKPLRFSSIFITSVYHQLHTELYGIDFIRTFSNNRLCAQPEELEIAEGNFTSSCDYITSYKVIKNEDLILSIEASKSIIKKKLVNCKKYHLKSNCVLLPLTNNYIVKNKVLTYKFMNNEYNFTEDQFLPLIKGLGVCKKSFSKYEKINLLNYVEDLLSVILISVSLVCYFIIVITYVYIKELRIMPNFNLVTLCNLLFLSDSSILLALYGSKKEKLCKCIAVILHWSLLAVYIWVLCTAVELASKFSRFASKSSRKIFFTSSVFISITVPTIIVSMTLLLNYTGTADAGYGENEHCWIGGFYARLYAYTLPLTVVLLISFLCLLLTIFSIRKLESSNKKILGSSRKSRVDLFMITMKLTIILGVTDALVFIKISKESLSEWEIIFNAVFSVIYTCCRSSKGIMLFVVYICTKKVYKIYKKRYFMKYSQCRHRVYEFNEQISLSVQTWLSTKK</sequence>
<dbReference type="Proteomes" id="UP001652625">
    <property type="component" value="Chromosome 06"/>
</dbReference>
<dbReference type="PROSITE" id="PS50261">
    <property type="entry name" value="G_PROTEIN_RECEP_F2_4"/>
    <property type="match status" value="1"/>
</dbReference>
<dbReference type="Gene3D" id="1.20.1070.10">
    <property type="entry name" value="Rhodopsin 7-helix transmembrane proteins"/>
    <property type="match status" value="1"/>
</dbReference>
<feature type="transmembrane region" description="Helical" evidence="5">
    <location>
        <begin position="641"/>
        <end position="661"/>
    </location>
</feature>
<dbReference type="GeneID" id="105846311"/>
<organism evidence="8 9">
    <name type="scientific">Hydra vulgaris</name>
    <name type="common">Hydra</name>
    <name type="synonym">Hydra attenuata</name>
    <dbReference type="NCBI Taxonomy" id="6087"/>
    <lineage>
        <taxon>Eukaryota</taxon>
        <taxon>Metazoa</taxon>
        <taxon>Cnidaria</taxon>
        <taxon>Hydrozoa</taxon>
        <taxon>Hydroidolina</taxon>
        <taxon>Anthoathecata</taxon>
        <taxon>Aplanulata</taxon>
        <taxon>Hydridae</taxon>
        <taxon>Hydra</taxon>
    </lineage>
</organism>
<feature type="transmembrane region" description="Helical" evidence="5">
    <location>
        <begin position="681"/>
        <end position="703"/>
    </location>
</feature>
<evidence type="ECO:0000256" key="2">
    <source>
        <dbReference type="ARBA" id="ARBA00022692"/>
    </source>
</evidence>
<dbReference type="InterPro" id="IPR053231">
    <property type="entry name" value="GPCR_LN-TM7"/>
</dbReference>
<comment type="subcellular location">
    <subcellularLocation>
        <location evidence="1">Membrane</location>
        <topology evidence="1">Multi-pass membrane protein</topology>
    </subcellularLocation>
</comment>
<dbReference type="PANTHER" id="PTHR45902">
    <property type="entry name" value="LATROPHILIN RECEPTOR-LIKE PROTEIN A"/>
    <property type="match status" value="1"/>
</dbReference>
<protein>
    <submittedName>
        <fullName evidence="9">Uncharacterized protein LOC105846311</fullName>
    </submittedName>
</protein>
<evidence type="ECO:0000256" key="3">
    <source>
        <dbReference type="ARBA" id="ARBA00022989"/>
    </source>
</evidence>
<dbReference type="InterPro" id="IPR000832">
    <property type="entry name" value="GPCR_2_secretin-like"/>
</dbReference>
<dbReference type="PANTHER" id="PTHR45902:SF1">
    <property type="entry name" value="LATROPHILIN RECEPTOR-LIKE PROTEIN A"/>
    <property type="match status" value="1"/>
</dbReference>
<keyword evidence="8" id="KW-1185">Reference proteome</keyword>
<keyword evidence="4 5" id="KW-0472">Membrane</keyword>
<feature type="transmembrane region" description="Helical" evidence="5">
    <location>
        <begin position="801"/>
        <end position="829"/>
    </location>
</feature>